<dbReference type="InterPro" id="IPR031303">
    <property type="entry name" value="C5_meth_CS"/>
</dbReference>
<dbReference type="RefSeq" id="WP_013884952.1">
    <property type="nucleotide sequence ID" value="NC_015671.1"/>
</dbReference>
<dbReference type="GO" id="GO:0003886">
    <property type="term" value="F:DNA (cytosine-5-)-methyltransferase activity"/>
    <property type="evidence" value="ECO:0007669"/>
    <property type="project" value="UniProtKB-EC"/>
</dbReference>
<dbReference type="SUPFAM" id="SSF53335">
    <property type="entry name" value="S-adenosyl-L-methionine-dependent methyltransferases"/>
    <property type="match status" value="1"/>
</dbReference>
<dbReference type="HOGENOM" id="CLU_006958_2_2_11"/>
<dbReference type="EC" id="2.1.1.37" evidence="7"/>
<feature type="active site" evidence="5">
    <location>
        <position position="87"/>
    </location>
</feature>
<dbReference type="PROSITE" id="PS00095">
    <property type="entry name" value="C5_MTASE_2"/>
    <property type="match status" value="1"/>
</dbReference>
<proteinExistence type="inferred from homology"/>
<dbReference type="REBASE" id="37320">
    <property type="entry name" value="M.Cgi13127ORF2942P"/>
</dbReference>
<comment type="catalytic activity">
    <reaction evidence="7">
        <text>a 2'-deoxycytidine in DNA + S-adenosyl-L-methionine = a 5-methyl-2'-deoxycytidine in DNA + S-adenosyl-L-homocysteine + H(+)</text>
        <dbReference type="Rhea" id="RHEA:13681"/>
        <dbReference type="Rhea" id="RHEA-COMP:11369"/>
        <dbReference type="Rhea" id="RHEA-COMP:11370"/>
        <dbReference type="ChEBI" id="CHEBI:15378"/>
        <dbReference type="ChEBI" id="CHEBI:57856"/>
        <dbReference type="ChEBI" id="CHEBI:59789"/>
        <dbReference type="ChEBI" id="CHEBI:85452"/>
        <dbReference type="ChEBI" id="CHEBI:85454"/>
        <dbReference type="EC" id="2.1.1.37"/>
    </reaction>
</comment>
<evidence type="ECO:0000256" key="2">
    <source>
        <dbReference type="ARBA" id="ARBA00022679"/>
    </source>
</evidence>
<evidence type="ECO:0000256" key="7">
    <source>
        <dbReference type="RuleBase" id="RU000417"/>
    </source>
</evidence>
<dbReference type="EMBL" id="CP002665">
    <property type="protein sequence ID" value="AEI13435.1"/>
    <property type="molecule type" value="Genomic_DNA"/>
</dbReference>
<keyword evidence="9" id="KW-1185">Reference proteome</keyword>
<accession>F8A6E7</accession>
<dbReference type="Pfam" id="PF00145">
    <property type="entry name" value="DNA_methylase"/>
    <property type="match status" value="1"/>
</dbReference>
<dbReference type="PRINTS" id="PR00105">
    <property type="entry name" value="C5METTRFRASE"/>
</dbReference>
<dbReference type="Gene3D" id="3.90.120.10">
    <property type="entry name" value="DNA Methylase, subunit A, domain 2"/>
    <property type="match status" value="1"/>
</dbReference>
<dbReference type="GO" id="GO:0003677">
    <property type="term" value="F:DNA binding"/>
    <property type="evidence" value="ECO:0007669"/>
    <property type="project" value="TreeGrafter"/>
</dbReference>
<dbReference type="OrthoDB" id="9813719at2"/>
<dbReference type="Gene3D" id="3.40.50.150">
    <property type="entry name" value="Vaccinia Virus protein VP39"/>
    <property type="match status" value="1"/>
</dbReference>
<keyword evidence="2 5" id="KW-0808">Transferase</keyword>
<dbReference type="Proteomes" id="UP000000485">
    <property type="component" value="Chromosome"/>
</dbReference>
<keyword evidence="1 5" id="KW-0489">Methyltransferase</keyword>
<keyword evidence="3 5" id="KW-0949">S-adenosyl-L-methionine</keyword>
<evidence type="ECO:0000256" key="4">
    <source>
        <dbReference type="ARBA" id="ARBA00022747"/>
    </source>
</evidence>
<protein>
    <recommendedName>
        <fullName evidence="7">Cytosine-specific methyltransferase</fullName>
        <ecNumber evidence="7">2.1.1.37</ecNumber>
    </recommendedName>
</protein>
<dbReference type="InterPro" id="IPR029063">
    <property type="entry name" value="SAM-dependent_MTases_sf"/>
</dbReference>
<dbReference type="PROSITE" id="PS51679">
    <property type="entry name" value="SAM_MT_C5"/>
    <property type="match status" value="1"/>
</dbReference>
<dbReference type="STRING" id="593907.Celgi_2942"/>
<gene>
    <name evidence="8" type="ordered locus">Celgi_2942</name>
</gene>
<dbReference type="InterPro" id="IPR001525">
    <property type="entry name" value="C5_MeTfrase"/>
</dbReference>
<dbReference type="NCBIfam" id="TIGR00675">
    <property type="entry name" value="dcm"/>
    <property type="match status" value="1"/>
</dbReference>
<evidence type="ECO:0000256" key="1">
    <source>
        <dbReference type="ARBA" id="ARBA00022603"/>
    </source>
</evidence>
<dbReference type="eggNOG" id="COG0270">
    <property type="taxonomic scope" value="Bacteria"/>
</dbReference>
<dbReference type="PANTHER" id="PTHR10629">
    <property type="entry name" value="CYTOSINE-SPECIFIC METHYLTRANSFERASE"/>
    <property type="match status" value="1"/>
</dbReference>
<comment type="similarity">
    <text evidence="5 6">Belongs to the class I-like SAM-binding methyltransferase superfamily. C5-methyltransferase family.</text>
</comment>
<evidence type="ECO:0000256" key="5">
    <source>
        <dbReference type="PROSITE-ProRule" id="PRU01016"/>
    </source>
</evidence>
<evidence type="ECO:0000313" key="9">
    <source>
        <dbReference type="Proteomes" id="UP000000485"/>
    </source>
</evidence>
<reference evidence="9" key="1">
    <citation type="submission" date="2011-04" db="EMBL/GenBank/DDBJ databases">
        <title>Complete sequence of Cellvibrio gilvus ATCC 13127.</title>
        <authorList>
            <person name="Lucas S."/>
            <person name="Han J."/>
            <person name="Lapidus A."/>
            <person name="Cheng J.-F."/>
            <person name="Goodwin L."/>
            <person name="Pitluck S."/>
            <person name="Peters L."/>
            <person name="Munk A."/>
            <person name="Detter J.C."/>
            <person name="Han C."/>
            <person name="Tapia R."/>
            <person name="Land M."/>
            <person name="Hauser L."/>
            <person name="Kyrpides N."/>
            <person name="Ivanova N."/>
            <person name="Ovchinnikova G."/>
            <person name="Pagani I."/>
            <person name="Mead D."/>
            <person name="Brumm P."/>
            <person name="Woyke T."/>
        </authorList>
    </citation>
    <scope>NUCLEOTIDE SEQUENCE [LARGE SCALE GENOMIC DNA]</scope>
    <source>
        <strain evidence="9">ATCC 13127 / NRRL B-14078</strain>
    </source>
</reference>
<dbReference type="InterPro" id="IPR050390">
    <property type="entry name" value="C5-Methyltransferase"/>
</dbReference>
<dbReference type="GO" id="GO:0009307">
    <property type="term" value="P:DNA restriction-modification system"/>
    <property type="evidence" value="ECO:0007669"/>
    <property type="project" value="UniProtKB-KW"/>
</dbReference>
<organism evidence="8 9">
    <name type="scientific">Cellulomonas gilvus (strain ATCC 13127 / NRRL B-14078)</name>
    <name type="common">Cellvibrio gilvus</name>
    <dbReference type="NCBI Taxonomy" id="593907"/>
    <lineage>
        <taxon>Bacteria</taxon>
        <taxon>Bacillati</taxon>
        <taxon>Actinomycetota</taxon>
        <taxon>Actinomycetes</taxon>
        <taxon>Micrococcales</taxon>
        <taxon>Cellulomonadaceae</taxon>
        <taxon>Cellulomonas</taxon>
    </lineage>
</organism>
<dbReference type="InterPro" id="IPR018117">
    <property type="entry name" value="C5_DNA_meth_AS"/>
</dbReference>
<dbReference type="GO" id="GO:0044027">
    <property type="term" value="P:negative regulation of gene expression via chromosomal CpG island methylation"/>
    <property type="evidence" value="ECO:0007669"/>
    <property type="project" value="TreeGrafter"/>
</dbReference>
<evidence type="ECO:0000256" key="3">
    <source>
        <dbReference type="ARBA" id="ARBA00022691"/>
    </source>
</evidence>
<evidence type="ECO:0000256" key="6">
    <source>
        <dbReference type="RuleBase" id="RU000416"/>
    </source>
</evidence>
<keyword evidence="4" id="KW-0680">Restriction system</keyword>
<name>F8A6E7_CELGA</name>
<dbReference type="PROSITE" id="PS00094">
    <property type="entry name" value="C5_MTASE_1"/>
    <property type="match status" value="1"/>
</dbReference>
<dbReference type="AlphaFoldDB" id="F8A6E7"/>
<evidence type="ECO:0000313" key="8">
    <source>
        <dbReference type="EMBL" id="AEI13435.1"/>
    </source>
</evidence>
<dbReference type="GO" id="GO:0032259">
    <property type="term" value="P:methylation"/>
    <property type="evidence" value="ECO:0007669"/>
    <property type="project" value="UniProtKB-KW"/>
</dbReference>
<dbReference type="PANTHER" id="PTHR10629:SF52">
    <property type="entry name" value="DNA (CYTOSINE-5)-METHYLTRANSFERASE 1"/>
    <property type="match status" value="1"/>
</dbReference>
<dbReference type="KEGG" id="cga:Celgi_2942"/>
<sequence>MPPSSRRDAVAGENVVPVLDLFAGAGGLTAGFVSTGRFRSVGAVERDPHAAATYALNHGDHVVVGDIAQYAEGSFPRAEVVLGGPPCQGFSLLGKRDSDDPRNRMWQHYLRVLERVRPAFFVMENVPRFLESPEYQALAAEASRGGRLQGWSLEAWVLNAADHGGAQNRRRAFLVGRRAGTRPLGRPDLDARRTCLADVLADVDVRPSAARLPESWVEVNGALHPGAFKSHDLHFMPAATPLSRARYESIPYGGSRRDLSDHLLAECWRGNTRGASDVMGRLVWERPAVTVRTEFYRPEKGRFLHPTEHRPITHLEAARIQGFPDDYLWVGTRASIARQIGNAVPPPLARAVAGRLAEHL</sequence>